<sequence length="75" mass="8896">MHLSIIPIMVDHTIVVHNRKEYLPIYITNRVLYSNLFYFILLSLLSPFPCHYFIVKTFIFLTISLVKSSISYTKK</sequence>
<dbReference type="Proteomes" id="UP001227230">
    <property type="component" value="Chromosome 5"/>
</dbReference>
<evidence type="ECO:0000313" key="6">
    <source>
        <dbReference type="Proteomes" id="UP001227230"/>
    </source>
</evidence>
<organism evidence="5 6">
    <name type="scientific">Vitis vinifera</name>
    <name type="common">Grape</name>
    <dbReference type="NCBI Taxonomy" id="29760"/>
    <lineage>
        <taxon>Eukaryota</taxon>
        <taxon>Viridiplantae</taxon>
        <taxon>Streptophyta</taxon>
        <taxon>Embryophyta</taxon>
        <taxon>Tracheophyta</taxon>
        <taxon>Spermatophyta</taxon>
        <taxon>Magnoliopsida</taxon>
        <taxon>eudicotyledons</taxon>
        <taxon>Gunneridae</taxon>
        <taxon>Pentapetalae</taxon>
        <taxon>rosids</taxon>
        <taxon>Vitales</taxon>
        <taxon>Vitaceae</taxon>
        <taxon>Viteae</taxon>
        <taxon>Vitis</taxon>
    </lineage>
</organism>
<keyword evidence="4" id="KW-0812">Transmembrane</keyword>
<feature type="transmembrane region" description="Helical" evidence="4">
    <location>
        <begin position="36"/>
        <end position="66"/>
    </location>
</feature>
<name>A0ABY9BZ67_VITVI</name>
<reference evidence="5 6" key="1">
    <citation type="journal article" date="2023" name="Hortic Res">
        <title>The complete reference genome for grapevine (Vitis vinifera L.) genetics and breeding.</title>
        <authorList>
            <person name="Shi X."/>
            <person name="Cao S."/>
            <person name="Wang X."/>
            <person name="Huang S."/>
            <person name="Wang Y."/>
            <person name="Liu Z."/>
            <person name="Liu W."/>
            <person name="Leng X."/>
            <person name="Peng Y."/>
            <person name="Wang N."/>
            <person name="Wang Y."/>
            <person name="Ma Z."/>
            <person name="Xu X."/>
            <person name="Zhang F."/>
            <person name="Xue H."/>
            <person name="Zhong H."/>
            <person name="Wang Y."/>
            <person name="Zhang K."/>
            <person name="Velt A."/>
            <person name="Avia K."/>
            <person name="Holtgrawe D."/>
            <person name="Grimplet J."/>
            <person name="Matus J.T."/>
            <person name="Ware D."/>
            <person name="Wu X."/>
            <person name="Wang H."/>
            <person name="Liu C."/>
            <person name="Fang Y."/>
            <person name="Rustenholz C."/>
            <person name="Cheng Z."/>
            <person name="Xiao H."/>
            <person name="Zhou Y."/>
        </authorList>
    </citation>
    <scope>NUCLEOTIDE SEQUENCE [LARGE SCALE GENOMIC DNA]</scope>
    <source>
        <strain evidence="6">cv. Pinot noir / PN40024</strain>
        <tissue evidence="5">Leaf</tissue>
    </source>
</reference>
<accession>A0ABY9BZ67</accession>
<dbReference type="EMBL" id="CP126652">
    <property type="protein sequence ID" value="WJZ88288.1"/>
    <property type="molecule type" value="Genomic_DNA"/>
</dbReference>
<dbReference type="SUPFAM" id="SSF54570">
    <property type="entry name" value="Ribosomal protein S19"/>
    <property type="match status" value="1"/>
</dbReference>
<evidence type="ECO:0000256" key="4">
    <source>
        <dbReference type="SAM" id="Phobius"/>
    </source>
</evidence>
<evidence type="ECO:0000256" key="1">
    <source>
        <dbReference type="ARBA" id="ARBA00007345"/>
    </source>
</evidence>
<dbReference type="InterPro" id="IPR023575">
    <property type="entry name" value="Ribosomal_uS19_SF"/>
</dbReference>
<evidence type="ECO:0000256" key="2">
    <source>
        <dbReference type="ARBA" id="ARBA00022980"/>
    </source>
</evidence>
<gene>
    <name evidence="5" type="ORF">VitviT2T_007604</name>
</gene>
<dbReference type="InterPro" id="IPR002222">
    <property type="entry name" value="Ribosomal_uS19"/>
</dbReference>
<evidence type="ECO:0000256" key="3">
    <source>
        <dbReference type="ARBA" id="ARBA00023274"/>
    </source>
</evidence>
<keyword evidence="3" id="KW-0687">Ribonucleoprotein</keyword>
<keyword evidence="6" id="KW-1185">Reference proteome</keyword>
<evidence type="ECO:0000313" key="5">
    <source>
        <dbReference type="EMBL" id="WJZ88288.1"/>
    </source>
</evidence>
<comment type="similarity">
    <text evidence="1">Belongs to the universal ribosomal protein uS19 family.</text>
</comment>
<dbReference type="Pfam" id="PF00203">
    <property type="entry name" value="Ribosomal_S19"/>
    <property type="match status" value="1"/>
</dbReference>
<keyword evidence="4" id="KW-0472">Membrane</keyword>
<dbReference type="Gene3D" id="3.30.860.10">
    <property type="entry name" value="30s Ribosomal Protein S19, Chain A"/>
    <property type="match status" value="1"/>
</dbReference>
<keyword evidence="2" id="KW-0689">Ribosomal protein</keyword>
<protein>
    <submittedName>
        <fullName evidence="5">Uncharacterized protein</fullName>
    </submittedName>
</protein>
<keyword evidence="4" id="KW-1133">Transmembrane helix</keyword>
<proteinExistence type="inferred from homology"/>